<name>A0ABP0SVI9_9DINO</name>
<protein>
    <submittedName>
        <fullName evidence="2">Uncharacterized protein</fullName>
    </submittedName>
</protein>
<comment type="caution">
    <text evidence="2">The sequence shown here is derived from an EMBL/GenBank/DDBJ whole genome shotgun (WGS) entry which is preliminary data.</text>
</comment>
<dbReference type="Proteomes" id="UP001642484">
    <property type="component" value="Unassembled WGS sequence"/>
</dbReference>
<sequence length="124" mass="13521">MYSLCLHLLLQVCSLKSQRSACRSIPDDMDGHSVSMAVSYVEFLSSLFGTPLSSAGRARSYSDDYSQASYAPSSPVHWLGANETDCGQGLGRQCRAGHFEHSKEDKEIAFPPTPTVKITRSTSD</sequence>
<dbReference type="EMBL" id="CAXAMN010028406">
    <property type="protein sequence ID" value="CAK9116469.1"/>
    <property type="molecule type" value="Genomic_DNA"/>
</dbReference>
<evidence type="ECO:0000313" key="2">
    <source>
        <dbReference type="EMBL" id="CAK9116469.1"/>
    </source>
</evidence>
<evidence type="ECO:0000256" key="1">
    <source>
        <dbReference type="SAM" id="SignalP"/>
    </source>
</evidence>
<accession>A0ABP0SVI9</accession>
<evidence type="ECO:0000313" key="3">
    <source>
        <dbReference type="Proteomes" id="UP001642484"/>
    </source>
</evidence>
<reference evidence="2 3" key="1">
    <citation type="submission" date="2024-02" db="EMBL/GenBank/DDBJ databases">
        <authorList>
            <person name="Chen Y."/>
            <person name="Shah S."/>
            <person name="Dougan E. K."/>
            <person name="Thang M."/>
            <person name="Chan C."/>
        </authorList>
    </citation>
    <scope>NUCLEOTIDE SEQUENCE [LARGE SCALE GENOMIC DNA]</scope>
</reference>
<gene>
    <name evidence="2" type="ORF">CCMP2556_LOCUS54036</name>
</gene>
<proteinExistence type="predicted"/>
<feature type="signal peptide" evidence="1">
    <location>
        <begin position="1"/>
        <end position="22"/>
    </location>
</feature>
<organism evidence="2 3">
    <name type="scientific">Durusdinium trenchii</name>
    <dbReference type="NCBI Taxonomy" id="1381693"/>
    <lineage>
        <taxon>Eukaryota</taxon>
        <taxon>Sar</taxon>
        <taxon>Alveolata</taxon>
        <taxon>Dinophyceae</taxon>
        <taxon>Suessiales</taxon>
        <taxon>Symbiodiniaceae</taxon>
        <taxon>Durusdinium</taxon>
    </lineage>
</organism>
<feature type="chain" id="PRO_5045194574" evidence="1">
    <location>
        <begin position="23"/>
        <end position="124"/>
    </location>
</feature>
<keyword evidence="1" id="KW-0732">Signal</keyword>
<keyword evidence="3" id="KW-1185">Reference proteome</keyword>